<feature type="compositionally biased region" description="Basic and acidic residues" evidence="1">
    <location>
        <begin position="1"/>
        <end position="15"/>
    </location>
</feature>
<evidence type="ECO:0000313" key="2">
    <source>
        <dbReference type="EMBL" id="EJT47945.1"/>
    </source>
</evidence>
<sequence>MVSTYESDRDEERPARRNSLTQEPVNYNHMSHTGSSHDLHGYVKSTNGPVDHPSPSGGSQRSVGGESNASGSSGRSSVSGASGSSRPTSRQSMNSIALNGRNEPWALQFERLRDRLEGAQSRDEKLAAMGAFVQSLPPFYAEAARYMVASGKPVNVDSLYHYFRKLDKTSSAAAASTSPSSSRRSSSTPSDGRPLARSRKVGALEPEFGGFSPSRPQIANLLVGEREQLEKRDKHVRKDVPTSASLPATKGDALETDGGIETTPA</sequence>
<feature type="compositionally biased region" description="Low complexity" evidence="1">
    <location>
        <begin position="170"/>
        <end position="190"/>
    </location>
</feature>
<reference evidence="2 3" key="1">
    <citation type="journal article" date="2012" name="Eukaryot. Cell">
        <title>Draft genome sequence of CBS 2479, the standard type strain of Trichosporon asahii.</title>
        <authorList>
            <person name="Yang R.Y."/>
            <person name="Li H.T."/>
            <person name="Zhu H."/>
            <person name="Zhou G.P."/>
            <person name="Wang M."/>
            <person name="Wang L."/>
        </authorList>
    </citation>
    <scope>NUCLEOTIDE SEQUENCE [LARGE SCALE GENOMIC DNA]</scope>
    <source>
        <strain evidence="3">ATCC 90039 / CBS 2479 / JCM 2466 / KCTC 7840 / NCYC 2677 / UAMH 7654</strain>
    </source>
</reference>
<feature type="region of interest" description="Disordered" evidence="1">
    <location>
        <begin position="169"/>
        <end position="265"/>
    </location>
</feature>
<organism evidence="2 3">
    <name type="scientific">Trichosporon asahii var. asahii (strain ATCC 90039 / CBS 2479 / JCM 2466 / KCTC 7840 / NBRC 103889/ NCYC 2677 / UAMH 7654)</name>
    <name type="common">Yeast</name>
    <dbReference type="NCBI Taxonomy" id="1186058"/>
    <lineage>
        <taxon>Eukaryota</taxon>
        <taxon>Fungi</taxon>
        <taxon>Dikarya</taxon>
        <taxon>Basidiomycota</taxon>
        <taxon>Agaricomycotina</taxon>
        <taxon>Tremellomycetes</taxon>
        <taxon>Trichosporonales</taxon>
        <taxon>Trichosporonaceae</taxon>
        <taxon>Trichosporon</taxon>
    </lineage>
</organism>
<accession>J4UAX0</accession>
<feature type="compositionally biased region" description="Polar residues" evidence="1">
    <location>
        <begin position="87"/>
        <end position="97"/>
    </location>
</feature>
<evidence type="ECO:0000256" key="1">
    <source>
        <dbReference type="SAM" id="MobiDB-lite"/>
    </source>
</evidence>
<comment type="caution">
    <text evidence="2">The sequence shown here is derived from an EMBL/GenBank/DDBJ whole genome shotgun (WGS) entry which is preliminary data.</text>
</comment>
<feature type="compositionally biased region" description="Basic and acidic residues" evidence="1">
    <location>
        <begin position="224"/>
        <end position="240"/>
    </location>
</feature>
<evidence type="ECO:0000313" key="3">
    <source>
        <dbReference type="Proteomes" id="UP000002748"/>
    </source>
</evidence>
<name>J4UAX0_TRIAS</name>
<dbReference type="KEGG" id="tasa:A1Q1_03180"/>
<dbReference type="HOGENOM" id="CLU_1050489_0_0_1"/>
<dbReference type="VEuPathDB" id="FungiDB:A1Q1_03180"/>
<feature type="compositionally biased region" description="Polar residues" evidence="1">
    <location>
        <begin position="18"/>
        <end position="34"/>
    </location>
</feature>
<feature type="region of interest" description="Disordered" evidence="1">
    <location>
        <begin position="1"/>
        <end position="103"/>
    </location>
</feature>
<dbReference type="RefSeq" id="XP_014179108.1">
    <property type="nucleotide sequence ID" value="XM_014323633.1"/>
</dbReference>
<dbReference type="EMBL" id="ALBS01000223">
    <property type="protein sequence ID" value="EJT47945.1"/>
    <property type="molecule type" value="Genomic_DNA"/>
</dbReference>
<dbReference type="GeneID" id="25986693"/>
<protein>
    <submittedName>
        <fullName evidence="2">Uncharacterized protein</fullName>
    </submittedName>
</protein>
<proteinExistence type="predicted"/>
<dbReference type="Proteomes" id="UP000002748">
    <property type="component" value="Unassembled WGS sequence"/>
</dbReference>
<feature type="compositionally biased region" description="Low complexity" evidence="1">
    <location>
        <begin position="62"/>
        <end position="86"/>
    </location>
</feature>
<gene>
    <name evidence="2" type="ORF">A1Q1_03180</name>
</gene>
<dbReference type="AlphaFoldDB" id="J4UAX0"/>